<dbReference type="OrthoDB" id="9812601at2"/>
<dbReference type="RefSeq" id="WP_115866309.1">
    <property type="nucleotide sequence ID" value="NZ_QREG01000001.1"/>
</dbReference>
<evidence type="ECO:0000313" key="2">
    <source>
        <dbReference type="Proteomes" id="UP000256779"/>
    </source>
</evidence>
<dbReference type="Gene3D" id="1.10.1220.10">
    <property type="entry name" value="Met repressor-like"/>
    <property type="match status" value="1"/>
</dbReference>
<sequence>MAKKKPFALRLDEDTLKAIEKWAADEFRSTNGQIEWIIHRALKEAGRIKKDS</sequence>
<dbReference type="Proteomes" id="UP000256779">
    <property type="component" value="Unassembled WGS sequence"/>
</dbReference>
<comment type="caution">
    <text evidence="1">The sequence shown here is derived from an EMBL/GenBank/DDBJ whole genome shotgun (WGS) entry which is preliminary data.</text>
</comment>
<keyword evidence="2" id="KW-1185">Reference proteome</keyword>
<evidence type="ECO:0000313" key="1">
    <source>
        <dbReference type="EMBL" id="REE05810.1"/>
    </source>
</evidence>
<proteinExistence type="predicted"/>
<dbReference type="AlphaFoldDB" id="A0A3D9LGJ6"/>
<gene>
    <name evidence="1" type="ORF">C7460_101329</name>
</gene>
<protein>
    <recommendedName>
        <fullName evidence="3">Arc-like DNA binding domain-containing protein</fullName>
    </recommendedName>
</protein>
<dbReference type="SUPFAM" id="SSF47598">
    <property type="entry name" value="Ribbon-helix-helix"/>
    <property type="match status" value="1"/>
</dbReference>
<dbReference type="InterPro" id="IPR010985">
    <property type="entry name" value="Ribbon_hlx_hlx"/>
</dbReference>
<dbReference type="EMBL" id="QREG01000001">
    <property type="protein sequence ID" value="REE05810.1"/>
    <property type="molecule type" value="Genomic_DNA"/>
</dbReference>
<dbReference type="InterPro" id="IPR013321">
    <property type="entry name" value="Arc_rbn_hlx_hlx"/>
</dbReference>
<name>A0A3D9LGJ6_MARFU</name>
<accession>A0A3D9LGJ6</accession>
<dbReference type="GO" id="GO:0006355">
    <property type="term" value="P:regulation of DNA-templated transcription"/>
    <property type="evidence" value="ECO:0007669"/>
    <property type="project" value="InterPro"/>
</dbReference>
<organism evidence="1 2">
    <name type="scientific">Marinoscillum furvescens DSM 4134</name>
    <dbReference type="NCBI Taxonomy" id="1122208"/>
    <lineage>
        <taxon>Bacteria</taxon>
        <taxon>Pseudomonadati</taxon>
        <taxon>Bacteroidota</taxon>
        <taxon>Cytophagia</taxon>
        <taxon>Cytophagales</taxon>
        <taxon>Reichenbachiellaceae</taxon>
        <taxon>Marinoscillum</taxon>
    </lineage>
</organism>
<evidence type="ECO:0008006" key="3">
    <source>
        <dbReference type="Google" id="ProtNLM"/>
    </source>
</evidence>
<reference evidence="1 2" key="1">
    <citation type="submission" date="2018-07" db="EMBL/GenBank/DDBJ databases">
        <title>Genomic Encyclopedia of Type Strains, Phase IV (KMG-IV): sequencing the most valuable type-strain genomes for metagenomic binning, comparative biology and taxonomic classification.</title>
        <authorList>
            <person name="Goeker M."/>
        </authorList>
    </citation>
    <scope>NUCLEOTIDE SEQUENCE [LARGE SCALE GENOMIC DNA]</scope>
    <source>
        <strain evidence="1 2">DSM 4134</strain>
    </source>
</reference>